<evidence type="ECO:0000313" key="9">
    <source>
        <dbReference type="EMBL" id="JAS18989.1"/>
    </source>
</evidence>
<feature type="transmembrane region" description="Helical" evidence="7">
    <location>
        <begin position="275"/>
        <end position="292"/>
    </location>
</feature>
<evidence type="ECO:0008006" key="12">
    <source>
        <dbReference type="Google" id="ProtNLM"/>
    </source>
</evidence>
<dbReference type="GO" id="GO:0030258">
    <property type="term" value="P:lipid modification"/>
    <property type="evidence" value="ECO:0007669"/>
    <property type="project" value="TreeGrafter"/>
</dbReference>
<dbReference type="PANTHER" id="PTHR13906:SF4">
    <property type="entry name" value="LYSOPHOSPHOLIPID ACYLTRANSFERASE 6"/>
    <property type="match status" value="1"/>
</dbReference>
<sequence>MYYKDDQYYDGSRFFLWITEYSGIPIDQVNFVITELVALSLAPLFRSLFHPSKSQPEVRHAFGLLVGVCIGYFAFGRQSFHLAGLPAACYLVIRTQSPHNLQRTVLAVAMVYLSCIHVHRQVYDYGSLTLDITGPLMVVTQKVSSLAYSIHDGLTCDEEKLTKNQKYYAIKKIPSILEYFSYVFQFQVLMAGPTVFYKDYLEFINGQNFLKHAQSTDVQLDRNSNSRKLVLEPSPRPEVVKKILCSIVCAAFFATFLSSFPVQRVKDEDFLEGRTALYQLGFLSIATVLIRFKYYHAWLFSDAVCNLSGLGFHGYNVDGTARWDLVTNVDILKFEFGLSLRESIQHWNKCTNTWLRLIVFERHNKYGTILTYTLSAFWHGFYPGYYLTFASGALFTFASRAIRRALRPLFLGTQAMKAFYDLITMLTTRVVMTYITFSFVVLEFWPSIRLFTHLYFAPHIMAAAAIIFLPKLCPAPSNKHTHMHSPLVNKISEFTSNQVTSGVHG</sequence>
<dbReference type="InterPro" id="IPR004299">
    <property type="entry name" value="MBOAT_fam"/>
</dbReference>
<gene>
    <name evidence="11" type="ORF">g.32828</name>
    <name evidence="8" type="ORF">g.32830</name>
    <name evidence="9" type="ORF">g.32833</name>
    <name evidence="10" type="ORF">g.32838</name>
</gene>
<dbReference type="GO" id="GO:0016746">
    <property type="term" value="F:acyltransferase activity"/>
    <property type="evidence" value="ECO:0007669"/>
    <property type="project" value="UniProtKB-KW"/>
</dbReference>
<keyword evidence="2" id="KW-0808">Transferase</keyword>
<evidence type="ECO:0000313" key="10">
    <source>
        <dbReference type="EMBL" id="JAS22633.1"/>
    </source>
</evidence>
<dbReference type="GO" id="GO:0016020">
    <property type="term" value="C:membrane"/>
    <property type="evidence" value="ECO:0007669"/>
    <property type="project" value="UniProtKB-SubCell"/>
</dbReference>
<evidence type="ECO:0000256" key="6">
    <source>
        <dbReference type="ARBA" id="ARBA00023315"/>
    </source>
</evidence>
<dbReference type="AlphaFoldDB" id="A0A1B6DAB4"/>
<name>A0A1B6DAB4_9HEMI</name>
<reference evidence="10" key="1">
    <citation type="submission" date="2015-12" db="EMBL/GenBank/DDBJ databases">
        <title>De novo transcriptome assembly of four potential Pierce s Disease insect vectors from Arizona vineyards.</title>
        <authorList>
            <person name="Tassone E.E."/>
        </authorList>
    </citation>
    <scope>NUCLEOTIDE SEQUENCE</scope>
</reference>
<dbReference type="EMBL" id="GEDC01003391">
    <property type="protein sequence ID" value="JAS33907.1"/>
    <property type="molecule type" value="Transcribed_RNA"/>
</dbReference>
<protein>
    <recommendedName>
        <fullName evidence="12">Lysophospholipid acyltransferase 2</fullName>
    </recommendedName>
</protein>
<evidence type="ECO:0000313" key="11">
    <source>
        <dbReference type="EMBL" id="JAS33907.1"/>
    </source>
</evidence>
<dbReference type="InterPro" id="IPR049941">
    <property type="entry name" value="LPLAT_7/PORCN-like"/>
</dbReference>
<feature type="transmembrane region" description="Helical" evidence="7">
    <location>
        <begin position="454"/>
        <end position="473"/>
    </location>
</feature>
<dbReference type="EMBL" id="GEDC01014665">
    <property type="protein sequence ID" value="JAS22633.1"/>
    <property type="molecule type" value="Transcribed_RNA"/>
</dbReference>
<feature type="transmembrane region" description="Helical" evidence="7">
    <location>
        <begin position="380"/>
        <end position="398"/>
    </location>
</feature>
<evidence type="ECO:0000256" key="7">
    <source>
        <dbReference type="SAM" id="Phobius"/>
    </source>
</evidence>
<evidence type="ECO:0000256" key="4">
    <source>
        <dbReference type="ARBA" id="ARBA00022989"/>
    </source>
</evidence>
<dbReference type="EMBL" id="GEDC01018309">
    <property type="protein sequence ID" value="JAS18989.1"/>
    <property type="molecule type" value="Transcribed_RNA"/>
</dbReference>
<proteinExistence type="predicted"/>
<evidence type="ECO:0000313" key="8">
    <source>
        <dbReference type="EMBL" id="JAS05928.1"/>
    </source>
</evidence>
<comment type="subcellular location">
    <subcellularLocation>
        <location evidence="1">Membrane</location>
        <topology evidence="1">Multi-pass membrane protein</topology>
    </subcellularLocation>
</comment>
<keyword evidence="4 7" id="KW-1133">Transmembrane helix</keyword>
<dbReference type="EMBL" id="GEDC01031370">
    <property type="protein sequence ID" value="JAS05928.1"/>
    <property type="molecule type" value="Transcribed_RNA"/>
</dbReference>
<evidence type="ECO:0000256" key="2">
    <source>
        <dbReference type="ARBA" id="ARBA00022679"/>
    </source>
</evidence>
<dbReference type="Pfam" id="PF03062">
    <property type="entry name" value="MBOAT"/>
    <property type="match status" value="1"/>
</dbReference>
<feature type="transmembrane region" description="Helical" evidence="7">
    <location>
        <begin position="419"/>
        <end position="442"/>
    </location>
</feature>
<organism evidence="10">
    <name type="scientific">Clastoptera arizonana</name>
    <name type="common">Arizona spittle bug</name>
    <dbReference type="NCBI Taxonomy" id="38151"/>
    <lineage>
        <taxon>Eukaryota</taxon>
        <taxon>Metazoa</taxon>
        <taxon>Ecdysozoa</taxon>
        <taxon>Arthropoda</taxon>
        <taxon>Hexapoda</taxon>
        <taxon>Insecta</taxon>
        <taxon>Pterygota</taxon>
        <taxon>Neoptera</taxon>
        <taxon>Paraneoptera</taxon>
        <taxon>Hemiptera</taxon>
        <taxon>Auchenorrhyncha</taxon>
        <taxon>Cercopoidea</taxon>
        <taxon>Clastopteridae</taxon>
        <taxon>Clastoptera</taxon>
    </lineage>
</organism>
<keyword evidence="6" id="KW-0012">Acyltransferase</keyword>
<evidence type="ECO:0000256" key="3">
    <source>
        <dbReference type="ARBA" id="ARBA00022692"/>
    </source>
</evidence>
<keyword evidence="5 7" id="KW-0472">Membrane</keyword>
<dbReference type="PANTHER" id="PTHR13906">
    <property type="entry name" value="PORCUPINE"/>
    <property type="match status" value="1"/>
</dbReference>
<accession>A0A1B6DAB4</accession>
<evidence type="ECO:0000256" key="1">
    <source>
        <dbReference type="ARBA" id="ARBA00004141"/>
    </source>
</evidence>
<feature type="transmembrane region" description="Helical" evidence="7">
    <location>
        <begin position="243"/>
        <end position="263"/>
    </location>
</feature>
<keyword evidence="3 7" id="KW-0812">Transmembrane</keyword>
<evidence type="ECO:0000256" key="5">
    <source>
        <dbReference type="ARBA" id="ARBA00023136"/>
    </source>
</evidence>